<dbReference type="Proteomes" id="UP001257739">
    <property type="component" value="Unassembled WGS sequence"/>
</dbReference>
<feature type="transmembrane region" description="Helical" evidence="2">
    <location>
        <begin position="38"/>
        <end position="58"/>
    </location>
</feature>
<proteinExistence type="predicted"/>
<keyword evidence="4" id="KW-1185">Reference proteome</keyword>
<organism evidence="3 4">
    <name type="scientific">Aeromicrobium panaciterrae</name>
    <dbReference type="NCBI Taxonomy" id="363861"/>
    <lineage>
        <taxon>Bacteria</taxon>
        <taxon>Bacillati</taxon>
        <taxon>Actinomycetota</taxon>
        <taxon>Actinomycetes</taxon>
        <taxon>Propionibacteriales</taxon>
        <taxon>Nocardioidaceae</taxon>
        <taxon>Aeromicrobium</taxon>
    </lineage>
</organism>
<sequence length="87" mass="9691">MTRHPFRWSSLVFGLLFLAGVGQWAVWKQDWLTPRELSLASSGVLIGLGLLGVVATFWKPKQLTSTPNLEENSSSERSENEEADTQS</sequence>
<dbReference type="EMBL" id="JAVDWH010000001">
    <property type="protein sequence ID" value="MDR7087693.1"/>
    <property type="molecule type" value="Genomic_DNA"/>
</dbReference>
<evidence type="ECO:0000256" key="1">
    <source>
        <dbReference type="SAM" id="MobiDB-lite"/>
    </source>
</evidence>
<gene>
    <name evidence="3" type="ORF">J2X11_002532</name>
</gene>
<dbReference type="RefSeq" id="WP_309971678.1">
    <property type="nucleotide sequence ID" value="NZ_JAVDWH010000001.1"/>
</dbReference>
<accession>A0ABU1UR66</accession>
<keyword evidence="2" id="KW-0812">Transmembrane</keyword>
<evidence type="ECO:0000256" key="2">
    <source>
        <dbReference type="SAM" id="Phobius"/>
    </source>
</evidence>
<comment type="caution">
    <text evidence="3">The sequence shown here is derived from an EMBL/GenBank/DDBJ whole genome shotgun (WGS) entry which is preliminary data.</text>
</comment>
<name>A0ABU1UR66_9ACTN</name>
<evidence type="ECO:0000313" key="4">
    <source>
        <dbReference type="Proteomes" id="UP001257739"/>
    </source>
</evidence>
<feature type="region of interest" description="Disordered" evidence="1">
    <location>
        <begin position="64"/>
        <end position="87"/>
    </location>
</feature>
<keyword evidence="2" id="KW-0472">Membrane</keyword>
<protein>
    <submittedName>
        <fullName evidence="3">Uncharacterized protein</fullName>
    </submittedName>
</protein>
<keyword evidence="2" id="KW-1133">Transmembrane helix</keyword>
<evidence type="ECO:0000313" key="3">
    <source>
        <dbReference type="EMBL" id="MDR7087693.1"/>
    </source>
</evidence>
<reference evidence="3 4" key="1">
    <citation type="submission" date="2023-07" db="EMBL/GenBank/DDBJ databases">
        <title>Sorghum-associated microbial communities from plants grown in Nebraska, USA.</title>
        <authorList>
            <person name="Schachtman D."/>
        </authorList>
    </citation>
    <scope>NUCLEOTIDE SEQUENCE [LARGE SCALE GENOMIC DNA]</scope>
    <source>
        <strain evidence="3 4">BE248</strain>
    </source>
</reference>